<comment type="caution">
    <text evidence="2">The sequence shown here is derived from an EMBL/GenBank/DDBJ whole genome shotgun (WGS) entry which is preliminary data.</text>
</comment>
<accession>A0A0F9HKS1</accession>
<reference evidence="2" key="1">
    <citation type="journal article" date="2015" name="Nature">
        <title>Complex archaea that bridge the gap between prokaryotes and eukaryotes.</title>
        <authorList>
            <person name="Spang A."/>
            <person name="Saw J.H."/>
            <person name="Jorgensen S.L."/>
            <person name="Zaremba-Niedzwiedzka K."/>
            <person name="Martijn J."/>
            <person name="Lind A.E."/>
            <person name="van Eijk R."/>
            <person name="Schleper C."/>
            <person name="Guy L."/>
            <person name="Ettema T.J."/>
        </authorList>
    </citation>
    <scope>NUCLEOTIDE SEQUENCE</scope>
</reference>
<proteinExistence type="predicted"/>
<protein>
    <submittedName>
        <fullName evidence="2">Uncharacterized protein</fullName>
    </submittedName>
</protein>
<evidence type="ECO:0000313" key="2">
    <source>
        <dbReference type="EMBL" id="KKM15762.1"/>
    </source>
</evidence>
<dbReference type="AlphaFoldDB" id="A0A0F9HKS1"/>
<sequence>MRLSLLNLLKLPRLYERRSVRTGPGRRTWYTEHKNIGANKYTPRDCPGFGTSRVKQANGGR</sequence>
<name>A0A0F9HKS1_9ZZZZ</name>
<dbReference type="EMBL" id="LAZR01014827">
    <property type="protein sequence ID" value="KKM15762.1"/>
    <property type="molecule type" value="Genomic_DNA"/>
</dbReference>
<gene>
    <name evidence="2" type="ORF">LCGC14_1692670</name>
</gene>
<feature type="region of interest" description="Disordered" evidence="1">
    <location>
        <begin position="40"/>
        <end position="61"/>
    </location>
</feature>
<evidence type="ECO:0000256" key="1">
    <source>
        <dbReference type="SAM" id="MobiDB-lite"/>
    </source>
</evidence>
<organism evidence="2">
    <name type="scientific">marine sediment metagenome</name>
    <dbReference type="NCBI Taxonomy" id="412755"/>
    <lineage>
        <taxon>unclassified sequences</taxon>
        <taxon>metagenomes</taxon>
        <taxon>ecological metagenomes</taxon>
    </lineage>
</organism>